<feature type="domain" description="HAMP" evidence="6">
    <location>
        <begin position="375"/>
        <end position="421"/>
    </location>
</feature>
<keyword evidence="1" id="KW-0488">Methylation</keyword>
<organism evidence="7 8">
    <name type="scientific">Candidatus Devosia phytovorans</name>
    <dbReference type="NCBI Taxonomy" id="3121372"/>
    <lineage>
        <taxon>Bacteria</taxon>
        <taxon>Pseudomonadati</taxon>
        <taxon>Pseudomonadota</taxon>
        <taxon>Alphaproteobacteria</taxon>
        <taxon>Hyphomicrobiales</taxon>
        <taxon>Devosiaceae</taxon>
        <taxon>Devosia</taxon>
    </lineage>
</organism>
<gene>
    <name evidence="7" type="ORF">P0Y65_17270</name>
</gene>
<dbReference type="PRINTS" id="PR00260">
    <property type="entry name" value="CHEMTRNSDUCR"/>
</dbReference>
<dbReference type="SUPFAM" id="SSF58104">
    <property type="entry name" value="Methyl-accepting chemotaxis protein (MCP) signaling domain"/>
    <property type="match status" value="1"/>
</dbReference>
<dbReference type="GO" id="GO:0006935">
    <property type="term" value="P:chemotaxis"/>
    <property type="evidence" value="ECO:0007669"/>
    <property type="project" value="InterPro"/>
</dbReference>
<dbReference type="InterPro" id="IPR003660">
    <property type="entry name" value="HAMP_dom"/>
</dbReference>
<dbReference type="Proteomes" id="UP001217476">
    <property type="component" value="Chromosome"/>
</dbReference>
<keyword evidence="4" id="KW-1133">Transmembrane helix</keyword>
<dbReference type="SMART" id="SM00283">
    <property type="entry name" value="MA"/>
    <property type="match status" value="1"/>
</dbReference>
<evidence type="ECO:0000256" key="3">
    <source>
        <dbReference type="PROSITE-ProRule" id="PRU00284"/>
    </source>
</evidence>
<dbReference type="InterPro" id="IPR004089">
    <property type="entry name" value="MCPsignal_dom"/>
</dbReference>
<dbReference type="InterPro" id="IPR032255">
    <property type="entry name" value="HBM"/>
</dbReference>
<feature type="domain" description="Methyl-accepting transducer" evidence="5">
    <location>
        <begin position="471"/>
        <end position="700"/>
    </location>
</feature>
<proteinExistence type="inferred from homology"/>
<dbReference type="InterPro" id="IPR004090">
    <property type="entry name" value="Chemotax_Me-accpt_rcpt"/>
</dbReference>
<evidence type="ECO:0000313" key="8">
    <source>
        <dbReference type="Proteomes" id="UP001217476"/>
    </source>
</evidence>
<dbReference type="AlphaFoldDB" id="A0AAJ6AZK5"/>
<dbReference type="PANTHER" id="PTHR43531">
    <property type="entry name" value="PROTEIN ICFG"/>
    <property type="match status" value="1"/>
</dbReference>
<evidence type="ECO:0000313" key="7">
    <source>
        <dbReference type="EMBL" id="WEK03921.1"/>
    </source>
</evidence>
<protein>
    <submittedName>
        <fullName evidence="7">Methyl-accepting chemotaxis protein</fullName>
    </submittedName>
</protein>
<evidence type="ECO:0000256" key="4">
    <source>
        <dbReference type="SAM" id="Phobius"/>
    </source>
</evidence>
<feature type="transmembrane region" description="Helical" evidence="4">
    <location>
        <begin position="12"/>
        <end position="36"/>
    </location>
</feature>
<evidence type="ECO:0000256" key="2">
    <source>
        <dbReference type="ARBA" id="ARBA00029447"/>
    </source>
</evidence>
<dbReference type="Pfam" id="PF00015">
    <property type="entry name" value="MCPsignal"/>
    <property type="match status" value="1"/>
</dbReference>
<dbReference type="SMART" id="SM01358">
    <property type="entry name" value="HBM"/>
    <property type="match status" value="1"/>
</dbReference>
<dbReference type="GO" id="GO:0007165">
    <property type="term" value="P:signal transduction"/>
    <property type="evidence" value="ECO:0007669"/>
    <property type="project" value="UniProtKB-KW"/>
</dbReference>
<keyword evidence="3" id="KW-0807">Transducer</keyword>
<accession>A0AAJ6AZK5</accession>
<dbReference type="Gene3D" id="1.10.287.950">
    <property type="entry name" value="Methyl-accepting chemotaxis protein"/>
    <property type="match status" value="1"/>
</dbReference>
<dbReference type="InterPro" id="IPR051310">
    <property type="entry name" value="MCP_chemotaxis"/>
</dbReference>
<evidence type="ECO:0000256" key="1">
    <source>
        <dbReference type="ARBA" id="ARBA00022481"/>
    </source>
</evidence>
<name>A0AAJ6AZK5_9HYPH</name>
<keyword evidence="4" id="KW-0812">Transmembrane</keyword>
<reference evidence="7" key="1">
    <citation type="submission" date="2023-03" db="EMBL/GenBank/DDBJ databases">
        <title>Andean soil-derived lignocellulolytic bacterial consortium as a source of novel taxa and putative plastic-active enzymes.</title>
        <authorList>
            <person name="Diaz-Garcia L."/>
            <person name="Chuvochina M."/>
            <person name="Feuerriegel G."/>
            <person name="Bunk B."/>
            <person name="Sproer C."/>
            <person name="Streit W.R."/>
            <person name="Rodriguez L.M."/>
            <person name="Overmann J."/>
            <person name="Jimenez D.J."/>
        </authorList>
    </citation>
    <scope>NUCLEOTIDE SEQUENCE</scope>
    <source>
        <strain evidence="7">MAG 4196</strain>
    </source>
</reference>
<dbReference type="GO" id="GO:0004888">
    <property type="term" value="F:transmembrane signaling receptor activity"/>
    <property type="evidence" value="ECO:0007669"/>
    <property type="project" value="InterPro"/>
</dbReference>
<dbReference type="GO" id="GO:0005886">
    <property type="term" value="C:plasma membrane"/>
    <property type="evidence" value="ECO:0007669"/>
    <property type="project" value="TreeGrafter"/>
</dbReference>
<evidence type="ECO:0000259" key="6">
    <source>
        <dbReference type="PROSITE" id="PS50885"/>
    </source>
</evidence>
<dbReference type="PANTHER" id="PTHR43531:SF14">
    <property type="entry name" value="METHYL-ACCEPTING CHEMOTAXIS PROTEIN I-RELATED"/>
    <property type="match status" value="1"/>
</dbReference>
<feature type="transmembrane region" description="Helical" evidence="4">
    <location>
        <begin position="274"/>
        <end position="295"/>
    </location>
</feature>
<dbReference type="Gene3D" id="6.10.340.10">
    <property type="match status" value="1"/>
</dbReference>
<dbReference type="PROSITE" id="PS50885">
    <property type="entry name" value="HAMP"/>
    <property type="match status" value="2"/>
</dbReference>
<keyword evidence="4" id="KW-0472">Membrane</keyword>
<comment type="similarity">
    <text evidence="2">Belongs to the methyl-accepting chemotaxis (MCP) protein family.</text>
</comment>
<dbReference type="Pfam" id="PF00672">
    <property type="entry name" value="HAMP"/>
    <property type="match status" value="1"/>
</dbReference>
<dbReference type="PROSITE" id="PS50111">
    <property type="entry name" value="CHEMOTAXIS_TRANSDUC_2"/>
    <property type="match status" value="1"/>
</dbReference>
<sequence>MNLSRLSIAGRIYFAFGSLIALMALIVAIALGSVHLGATNLDQFRAATDEAGAASLHASILSDARLAVATYQRQPDPATAEAALSLVDAVPGEGTAQYRAAIQTMIALDGDVQTLRGAMEQAGLNATNTLAALIQQASQSSGLNAKAAAISGLAMQNLLQMRIAVTDMLATPDDAAHAAASTLADASRTTLGELRATFFKTADLAAVDTVLAELDTFAATVDQVFARLVERQSLGTDVAQIDAALAASFGNDADEAAARQAELDQAAAAQSTQLSLSALVAGGIALIVGIALAFVTARWLSRAIRSVAQSMQAMAKGDFDANLAVADRLGELASIATALEVFGANGRQLRDDSTRRDDDMREAATIAARREALQHDLEAVVTAATRGDFSQRLNRNYGMPELDSLADHVNALLETVARGLQDAGMVLEALASADLNRRMLGTYQGAFSRLQADTNALAEGLAHTMTRLATSSGMLRRATDDILHGANDLSTRTSRQIAAIDTTSNAIETLSGDITRNAALADQVATSAHKSAELARTGGEVMDRMTQAMTGIADASARIATVTRLIEDIAFQTNLLALNASVEAARAGEAGKGFAVVAVEVRRLAQSTAQASADIKSLVAEAATAVQGGSRLAEDAARTLAAISQAVDADSTRMQAIATSSQAQSRAVAVVFDAMKQMDEVAQDNAALVEETNAAIEQSQAQASELDTIVGVYSSEQRPEAYRARAS</sequence>
<dbReference type="EMBL" id="CP119312">
    <property type="protein sequence ID" value="WEK03921.1"/>
    <property type="molecule type" value="Genomic_DNA"/>
</dbReference>
<dbReference type="SMART" id="SM00304">
    <property type="entry name" value="HAMP"/>
    <property type="match status" value="2"/>
</dbReference>
<feature type="domain" description="HAMP" evidence="6">
    <location>
        <begin position="298"/>
        <end position="351"/>
    </location>
</feature>
<evidence type="ECO:0000259" key="5">
    <source>
        <dbReference type="PROSITE" id="PS50111"/>
    </source>
</evidence>